<dbReference type="GO" id="GO:0004674">
    <property type="term" value="F:protein serine/threonine kinase activity"/>
    <property type="evidence" value="ECO:0007669"/>
    <property type="project" value="TreeGrafter"/>
</dbReference>
<dbReference type="SUPFAM" id="SSF56112">
    <property type="entry name" value="Protein kinase-like (PK-like)"/>
    <property type="match status" value="1"/>
</dbReference>
<dbReference type="GO" id="GO:0005737">
    <property type="term" value="C:cytoplasm"/>
    <property type="evidence" value="ECO:0007669"/>
    <property type="project" value="TreeGrafter"/>
</dbReference>
<sequence length="287" mass="33138">MDLICQRKKLEEREVKRFIRQIISAIDYLHRLGIIHRDLKVENLLLDENKDIKLIDFGLGNNIRVTDTKDGVRAQELLITQCGSPAYAAPELLGRKKYGPQVDIWSIGVNMYAMLTGALPFTVDPFNIKILYNKMVSGQMNPLSDHISRECRDLIKKFLVPEPEKRITLTEAMKHPWIAECKTKPMEQFPCPNKTRNDELIENILKFMSEVQGFRMSEVIRSVTSNTPCAALAMYQILHRKLQSYLADLRVKGKIPALEAQILEARNHPTHYVRILECFLKFALFEI</sequence>
<keyword evidence="1" id="KW-0547">Nucleotide-binding</keyword>
<keyword evidence="5" id="KW-1185">Reference proteome</keyword>
<dbReference type="GO" id="GO:0035556">
    <property type="term" value="P:intracellular signal transduction"/>
    <property type="evidence" value="ECO:0007669"/>
    <property type="project" value="TreeGrafter"/>
</dbReference>
<dbReference type="PROSITE" id="PS50011">
    <property type="entry name" value="PROTEIN_KINASE_DOM"/>
    <property type="match status" value="1"/>
</dbReference>
<feature type="domain" description="Protein kinase" evidence="3">
    <location>
        <begin position="1"/>
        <end position="178"/>
    </location>
</feature>
<dbReference type="SMART" id="SM00220">
    <property type="entry name" value="S_TKc"/>
    <property type="match status" value="1"/>
</dbReference>
<dbReference type="InterPro" id="IPR008271">
    <property type="entry name" value="Ser/Thr_kinase_AS"/>
</dbReference>
<dbReference type="PROSITE" id="PS00108">
    <property type="entry name" value="PROTEIN_KINASE_ST"/>
    <property type="match status" value="1"/>
</dbReference>
<dbReference type="EMBL" id="VSWD01000007">
    <property type="protein sequence ID" value="KAK3096712.1"/>
    <property type="molecule type" value="Genomic_DNA"/>
</dbReference>
<dbReference type="PANTHER" id="PTHR24346:SF79">
    <property type="entry name" value="PROTEIN KINASE DOMAIN-CONTAINING PROTEIN"/>
    <property type="match status" value="1"/>
</dbReference>
<dbReference type="AlphaFoldDB" id="A0AA88YCJ3"/>
<evidence type="ECO:0000256" key="1">
    <source>
        <dbReference type="ARBA" id="ARBA00022741"/>
    </source>
</evidence>
<proteinExistence type="predicted"/>
<dbReference type="PANTHER" id="PTHR24346">
    <property type="entry name" value="MAP/MICROTUBULE AFFINITY-REGULATING KINASE"/>
    <property type="match status" value="1"/>
</dbReference>
<dbReference type="InterPro" id="IPR000719">
    <property type="entry name" value="Prot_kinase_dom"/>
</dbReference>
<name>A0AA88YCJ3_PINIB</name>
<dbReference type="Gene3D" id="1.10.510.10">
    <property type="entry name" value="Transferase(Phosphotransferase) domain 1"/>
    <property type="match status" value="1"/>
</dbReference>
<comment type="caution">
    <text evidence="4">The sequence shown here is derived from an EMBL/GenBank/DDBJ whole genome shotgun (WGS) entry which is preliminary data.</text>
</comment>
<accession>A0AA88YCJ3</accession>
<keyword evidence="2" id="KW-0067">ATP-binding</keyword>
<evidence type="ECO:0000313" key="4">
    <source>
        <dbReference type="EMBL" id="KAK3096712.1"/>
    </source>
</evidence>
<reference evidence="4" key="1">
    <citation type="submission" date="2019-08" db="EMBL/GenBank/DDBJ databases">
        <title>The improved chromosome-level genome for the pearl oyster Pinctada fucata martensii using PacBio sequencing and Hi-C.</title>
        <authorList>
            <person name="Zheng Z."/>
        </authorList>
    </citation>
    <scope>NUCLEOTIDE SEQUENCE</scope>
    <source>
        <strain evidence="4">ZZ-2019</strain>
        <tissue evidence="4">Adductor muscle</tissue>
    </source>
</reference>
<gene>
    <name evidence="4" type="ORF">FSP39_002610</name>
</gene>
<evidence type="ECO:0000256" key="2">
    <source>
        <dbReference type="ARBA" id="ARBA00022840"/>
    </source>
</evidence>
<evidence type="ECO:0000259" key="3">
    <source>
        <dbReference type="PROSITE" id="PS50011"/>
    </source>
</evidence>
<dbReference type="InterPro" id="IPR011009">
    <property type="entry name" value="Kinase-like_dom_sf"/>
</dbReference>
<dbReference type="Proteomes" id="UP001186944">
    <property type="component" value="Unassembled WGS sequence"/>
</dbReference>
<dbReference type="GO" id="GO:0005524">
    <property type="term" value="F:ATP binding"/>
    <property type="evidence" value="ECO:0007669"/>
    <property type="project" value="UniProtKB-KW"/>
</dbReference>
<dbReference type="Pfam" id="PF00069">
    <property type="entry name" value="Pkinase"/>
    <property type="match status" value="1"/>
</dbReference>
<organism evidence="4 5">
    <name type="scientific">Pinctada imbricata</name>
    <name type="common">Atlantic pearl-oyster</name>
    <name type="synonym">Pinctada martensii</name>
    <dbReference type="NCBI Taxonomy" id="66713"/>
    <lineage>
        <taxon>Eukaryota</taxon>
        <taxon>Metazoa</taxon>
        <taxon>Spiralia</taxon>
        <taxon>Lophotrochozoa</taxon>
        <taxon>Mollusca</taxon>
        <taxon>Bivalvia</taxon>
        <taxon>Autobranchia</taxon>
        <taxon>Pteriomorphia</taxon>
        <taxon>Pterioida</taxon>
        <taxon>Pterioidea</taxon>
        <taxon>Pteriidae</taxon>
        <taxon>Pinctada</taxon>
    </lineage>
</organism>
<evidence type="ECO:0000313" key="5">
    <source>
        <dbReference type="Proteomes" id="UP001186944"/>
    </source>
</evidence>
<protein>
    <recommendedName>
        <fullName evidence="3">Protein kinase domain-containing protein</fullName>
    </recommendedName>
</protein>
<dbReference type="FunFam" id="1.10.510.10:FF:000571">
    <property type="entry name" value="Maternal embryonic leucine zipper kinase"/>
    <property type="match status" value="1"/>
</dbReference>